<feature type="non-terminal residue" evidence="2">
    <location>
        <position position="123"/>
    </location>
</feature>
<evidence type="ECO:0000313" key="3">
    <source>
        <dbReference type="Proteomes" id="UP000008743"/>
    </source>
</evidence>
<proteinExistence type="predicted"/>
<dbReference type="Proteomes" id="UP000008743">
    <property type="component" value="Unassembled WGS sequence"/>
</dbReference>
<evidence type="ECO:0000313" key="2">
    <source>
        <dbReference type="EMBL" id="KJE95340.1"/>
    </source>
</evidence>
<dbReference type="EMBL" id="KE346369">
    <property type="protein sequence ID" value="KJE95340.1"/>
    <property type="molecule type" value="Genomic_DNA"/>
</dbReference>
<reference evidence="3" key="1">
    <citation type="submission" date="2011-02" db="EMBL/GenBank/DDBJ databases">
        <title>The Genome Sequence of Capsaspora owczarzaki ATCC 30864.</title>
        <authorList>
            <person name="Russ C."/>
            <person name="Cuomo C."/>
            <person name="Burger G."/>
            <person name="Gray M.W."/>
            <person name="Holland P.W.H."/>
            <person name="King N."/>
            <person name="Lang F.B.F."/>
            <person name="Roger A.J."/>
            <person name="Ruiz-Trillo I."/>
            <person name="Young S.K."/>
            <person name="Zeng Q."/>
            <person name="Gargeya S."/>
            <person name="Alvarado L."/>
            <person name="Berlin A."/>
            <person name="Chapman S.B."/>
            <person name="Chen Z."/>
            <person name="Freedman E."/>
            <person name="Gellesch M."/>
            <person name="Goldberg J."/>
            <person name="Griggs A."/>
            <person name="Gujja S."/>
            <person name="Heilman E."/>
            <person name="Heiman D."/>
            <person name="Howarth C."/>
            <person name="Mehta T."/>
            <person name="Neiman D."/>
            <person name="Pearson M."/>
            <person name="Roberts A."/>
            <person name="Saif S."/>
            <person name="Shea T."/>
            <person name="Shenoy N."/>
            <person name="Sisk P."/>
            <person name="Stolte C."/>
            <person name="Sykes S."/>
            <person name="White J."/>
            <person name="Yandava C."/>
            <person name="Haas B."/>
            <person name="Nusbaum C."/>
            <person name="Birren B."/>
        </authorList>
    </citation>
    <scope>NUCLEOTIDE SEQUENCE</scope>
    <source>
        <strain evidence="3">ATCC 30864</strain>
    </source>
</reference>
<dbReference type="AlphaFoldDB" id="A0A0D2WSS5"/>
<feature type="compositionally biased region" description="Polar residues" evidence="1">
    <location>
        <begin position="44"/>
        <end position="71"/>
    </location>
</feature>
<feature type="compositionally biased region" description="Low complexity" evidence="1">
    <location>
        <begin position="25"/>
        <end position="38"/>
    </location>
</feature>
<name>A0A0D2WSS5_CAPO3</name>
<feature type="region of interest" description="Disordered" evidence="1">
    <location>
        <begin position="1"/>
        <end position="71"/>
    </location>
</feature>
<sequence length="123" mass="13064">MSSKPNSQMDLPASAADPKPNARTASAASFDDVDASQSTKRARANNQQVVDNASHGASQQLTAMKNAQRSLTAVTQGQANVAMPNSGLNQAAQSNEEKTERTLQQKLEQAWAKAPDLLSRSLN</sequence>
<protein>
    <submittedName>
        <fullName evidence="2">Uncharacterized protein</fullName>
    </submittedName>
</protein>
<gene>
    <name evidence="2" type="ORF">CAOG_005795</name>
</gene>
<evidence type="ECO:0000256" key="1">
    <source>
        <dbReference type="SAM" id="MobiDB-lite"/>
    </source>
</evidence>
<accession>A0A0D2WSS5</accession>
<organism evidence="2 3">
    <name type="scientific">Capsaspora owczarzaki (strain ATCC 30864)</name>
    <dbReference type="NCBI Taxonomy" id="595528"/>
    <lineage>
        <taxon>Eukaryota</taxon>
        <taxon>Filasterea</taxon>
        <taxon>Capsaspora</taxon>
    </lineage>
</organism>
<keyword evidence="3" id="KW-1185">Reference proteome</keyword>